<dbReference type="Pfam" id="PF03992">
    <property type="entry name" value="ABM"/>
    <property type="match status" value="1"/>
</dbReference>
<dbReference type="EMBL" id="AZHD01000002">
    <property type="protein sequence ID" value="OAA66788.1"/>
    <property type="molecule type" value="Genomic_DNA"/>
</dbReference>
<dbReference type="Proteomes" id="UP000076874">
    <property type="component" value="Unassembled WGS sequence"/>
</dbReference>
<dbReference type="OrthoDB" id="4520428at2759"/>
<dbReference type="AlphaFoldDB" id="A0A167YWV3"/>
<accession>A0A167YWV3</accession>
<sequence>MTRRFIFARIPAAGEAGRVEVLKSLLPITKYARDSEPGISKYAALVARDDPSDFGVYMIEEYADSAAFDAHGTTDDVKKFVAWLSSPANQPTVHFCEHTQFEHVSPAAGNLQQQRQQQQQQQADAHIVVSEFEFPAEQAGGDALAQFAQPFAAATRPGSGNLLFGVYRDEADVDVILTAEAYSRKDQRPGLTVAGGRLQKETVLQLKYGYLRK</sequence>
<name>A0A167YWV3_9HYPO</name>
<proteinExistence type="predicted"/>
<dbReference type="GO" id="GO:0003824">
    <property type="term" value="F:catalytic activity"/>
    <property type="evidence" value="ECO:0007669"/>
    <property type="project" value="TreeGrafter"/>
</dbReference>
<protein>
    <submittedName>
        <fullName evidence="2">Dimeric alpha-beta barrel</fullName>
    </submittedName>
</protein>
<evidence type="ECO:0000259" key="1">
    <source>
        <dbReference type="Pfam" id="PF03992"/>
    </source>
</evidence>
<dbReference type="SUPFAM" id="SSF54909">
    <property type="entry name" value="Dimeric alpha+beta barrel"/>
    <property type="match status" value="1"/>
</dbReference>
<dbReference type="InterPro" id="IPR050744">
    <property type="entry name" value="AI-2_Isomerase_LsrG"/>
</dbReference>
<dbReference type="InterPro" id="IPR011008">
    <property type="entry name" value="Dimeric_a/b-barrel"/>
</dbReference>
<dbReference type="InterPro" id="IPR007138">
    <property type="entry name" value="ABM_dom"/>
</dbReference>
<feature type="domain" description="ABM" evidence="1">
    <location>
        <begin position="20"/>
        <end position="83"/>
    </location>
</feature>
<comment type="caution">
    <text evidence="2">The sequence shown here is derived from an EMBL/GenBank/DDBJ whole genome shotgun (WGS) entry which is preliminary data.</text>
</comment>
<dbReference type="PANTHER" id="PTHR33336:SF3">
    <property type="entry name" value="ABM DOMAIN-CONTAINING PROTEIN"/>
    <property type="match status" value="1"/>
</dbReference>
<reference evidence="2 3" key="1">
    <citation type="journal article" date="2016" name="Genome Biol. Evol.">
        <title>Divergent and convergent evolution of fungal pathogenicity.</title>
        <authorList>
            <person name="Shang Y."/>
            <person name="Xiao G."/>
            <person name="Zheng P."/>
            <person name="Cen K."/>
            <person name="Zhan S."/>
            <person name="Wang C."/>
        </authorList>
    </citation>
    <scope>NUCLEOTIDE SEQUENCE [LARGE SCALE GENOMIC DNA]</scope>
    <source>
        <strain evidence="2 3">RCEF 264</strain>
    </source>
</reference>
<evidence type="ECO:0000313" key="2">
    <source>
        <dbReference type="EMBL" id="OAA66788.1"/>
    </source>
</evidence>
<gene>
    <name evidence="2" type="ORF">SPI_01364</name>
</gene>
<dbReference type="Gene3D" id="3.30.70.100">
    <property type="match status" value="1"/>
</dbReference>
<keyword evidence="3" id="KW-1185">Reference proteome</keyword>
<evidence type="ECO:0000313" key="3">
    <source>
        <dbReference type="Proteomes" id="UP000076874"/>
    </source>
</evidence>
<organism evidence="2 3">
    <name type="scientific">Niveomyces insectorum RCEF 264</name>
    <dbReference type="NCBI Taxonomy" id="1081102"/>
    <lineage>
        <taxon>Eukaryota</taxon>
        <taxon>Fungi</taxon>
        <taxon>Dikarya</taxon>
        <taxon>Ascomycota</taxon>
        <taxon>Pezizomycotina</taxon>
        <taxon>Sordariomycetes</taxon>
        <taxon>Hypocreomycetidae</taxon>
        <taxon>Hypocreales</taxon>
        <taxon>Cordycipitaceae</taxon>
        <taxon>Niveomyces</taxon>
    </lineage>
</organism>
<dbReference type="PANTHER" id="PTHR33336">
    <property type="entry name" value="QUINOL MONOOXYGENASE YGIN-RELATED"/>
    <property type="match status" value="1"/>
</dbReference>